<keyword evidence="2" id="KW-1185">Reference proteome</keyword>
<sequence length="52" mass="5586">MRCHTADYATGNCEGGVSHPYRLGTHKGCALVGWVAPDDCLGYAQTFLFTPP</sequence>
<dbReference type="AlphaFoldDB" id="A0A495R4D9"/>
<evidence type="ECO:0000313" key="1">
    <source>
        <dbReference type="EMBL" id="RKS82197.1"/>
    </source>
</evidence>
<reference evidence="1 2" key="1">
    <citation type="submission" date="2018-10" db="EMBL/GenBank/DDBJ databases">
        <title>Genomic Encyclopedia of Archaeal and Bacterial Type Strains, Phase II (KMG-II): from individual species to whole genera.</title>
        <authorList>
            <person name="Goeker M."/>
        </authorList>
    </citation>
    <scope>NUCLEOTIDE SEQUENCE [LARGE SCALE GENOMIC DNA]</scope>
    <source>
        <strain evidence="1 2">DSM 11927</strain>
    </source>
</reference>
<comment type="caution">
    <text evidence="1">The sequence shown here is derived from an EMBL/GenBank/DDBJ whole genome shotgun (WGS) entry which is preliminary data.</text>
</comment>
<dbReference type="Proteomes" id="UP000268233">
    <property type="component" value="Unassembled WGS sequence"/>
</dbReference>
<dbReference type="EMBL" id="RBWW01000001">
    <property type="protein sequence ID" value="RKS82197.1"/>
    <property type="molecule type" value="Genomic_DNA"/>
</dbReference>
<organism evidence="1 2">
    <name type="scientific">Haloarcula quadrata</name>
    <dbReference type="NCBI Taxonomy" id="182779"/>
    <lineage>
        <taxon>Archaea</taxon>
        <taxon>Methanobacteriati</taxon>
        <taxon>Methanobacteriota</taxon>
        <taxon>Stenosarchaea group</taxon>
        <taxon>Halobacteria</taxon>
        <taxon>Halobacteriales</taxon>
        <taxon>Haloarculaceae</taxon>
        <taxon>Haloarcula</taxon>
    </lineage>
</organism>
<name>A0A495R4D9_9EURY</name>
<gene>
    <name evidence="1" type="ORF">BDK61_1498</name>
</gene>
<protein>
    <submittedName>
        <fullName evidence="1">Uncharacterized protein</fullName>
    </submittedName>
</protein>
<evidence type="ECO:0000313" key="2">
    <source>
        <dbReference type="Proteomes" id="UP000268233"/>
    </source>
</evidence>
<proteinExistence type="predicted"/>
<accession>A0A495R4D9</accession>